<dbReference type="AlphaFoldDB" id="A0AAV7KHA9"/>
<dbReference type="SUPFAM" id="SSF56059">
    <property type="entry name" value="Glutathione synthetase ATP-binding domain-like"/>
    <property type="match status" value="1"/>
</dbReference>
<dbReference type="Gene3D" id="3.30.470.20">
    <property type="entry name" value="ATP-grasp fold, B domain"/>
    <property type="match status" value="1"/>
</dbReference>
<proteinExistence type="predicted"/>
<dbReference type="GO" id="GO:0005524">
    <property type="term" value="F:ATP binding"/>
    <property type="evidence" value="ECO:0007669"/>
    <property type="project" value="UniProtKB-KW"/>
</dbReference>
<name>A0AAV7KHA9_9METZ</name>
<evidence type="ECO:0000256" key="1">
    <source>
        <dbReference type="ARBA" id="ARBA00022598"/>
    </source>
</evidence>
<evidence type="ECO:0000313" key="6">
    <source>
        <dbReference type="Proteomes" id="UP001165289"/>
    </source>
</evidence>
<feature type="region of interest" description="Disordered" evidence="4">
    <location>
        <begin position="562"/>
        <end position="585"/>
    </location>
</feature>
<accession>A0AAV7KHA9</accession>
<dbReference type="PROSITE" id="PS51221">
    <property type="entry name" value="TTL"/>
    <property type="match status" value="1"/>
</dbReference>
<keyword evidence="3" id="KW-0067">ATP-binding</keyword>
<keyword evidence="1" id="KW-0436">Ligase</keyword>
<dbReference type="Pfam" id="PF03133">
    <property type="entry name" value="TTL"/>
    <property type="match status" value="1"/>
</dbReference>
<feature type="compositionally biased region" description="Polar residues" evidence="4">
    <location>
        <begin position="562"/>
        <end position="571"/>
    </location>
</feature>
<dbReference type="EMBL" id="JAKMXF010000033">
    <property type="protein sequence ID" value="KAI6660494.1"/>
    <property type="molecule type" value="Genomic_DNA"/>
</dbReference>
<dbReference type="InterPro" id="IPR004344">
    <property type="entry name" value="TTL/TTLL_fam"/>
</dbReference>
<feature type="region of interest" description="Disordered" evidence="4">
    <location>
        <begin position="513"/>
        <end position="548"/>
    </location>
</feature>
<protein>
    <submittedName>
        <fullName evidence="5">Tubulin polyglutamylase TTLL13-like</fullName>
    </submittedName>
</protein>
<organism evidence="5 6">
    <name type="scientific">Oopsacas minuta</name>
    <dbReference type="NCBI Taxonomy" id="111878"/>
    <lineage>
        <taxon>Eukaryota</taxon>
        <taxon>Metazoa</taxon>
        <taxon>Porifera</taxon>
        <taxon>Hexactinellida</taxon>
        <taxon>Hexasterophora</taxon>
        <taxon>Lyssacinosida</taxon>
        <taxon>Leucopsacidae</taxon>
        <taxon>Oopsacas</taxon>
    </lineage>
</organism>
<dbReference type="Proteomes" id="UP001165289">
    <property type="component" value="Unassembled WGS sequence"/>
</dbReference>
<evidence type="ECO:0000256" key="2">
    <source>
        <dbReference type="ARBA" id="ARBA00022741"/>
    </source>
</evidence>
<dbReference type="PANTHER" id="PTHR12241:SF161">
    <property type="entry name" value="TUBULIN POLYGLUTAMYLASE TTLL6"/>
    <property type="match status" value="1"/>
</dbReference>
<reference evidence="5 6" key="1">
    <citation type="journal article" date="2023" name="BMC Biol.">
        <title>The compact genome of the sponge Oopsacas minuta (Hexactinellida) is lacking key metazoan core genes.</title>
        <authorList>
            <person name="Santini S."/>
            <person name="Schenkelaars Q."/>
            <person name="Jourda C."/>
            <person name="Duchesne M."/>
            <person name="Belahbib H."/>
            <person name="Rocher C."/>
            <person name="Selva M."/>
            <person name="Riesgo A."/>
            <person name="Vervoort M."/>
            <person name="Leys S.P."/>
            <person name="Kodjabachian L."/>
            <person name="Le Bivic A."/>
            <person name="Borchiellini C."/>
            <person name="Claverie J.M."/>
            <person name="Renard E."/>
        </authorList>
    </citation>
    <scope>NUCLEOTIDE SEQUENCE [LARGE SCALE GENOMIC DNA]</scope>
    <source>
        <strain evidence="5">SPO-2</strain>
    </source>
</reference>
<keyword evidence="6" id="KW-1185">Reference proteome</keyword>
<comment type="caution">
    <text evidence="5">The sequence shown here is derived from an EMBL/GenBank/DDBJ whole genome shotgun (WGS) entry which is preliminary data.</text>
</comment>
<sequence length="842" mass="96743">MTTPDSCQIDNDNKDNISEQVTAKQSAQDVTDGNIAQSLSNDAMQSPVTSNISCAPSCDVLSIDGEETGESEKKKRKKKKLGINLINCKYDSVHRVSRRFGLKEMGDDEDWVIFWTDVSVAMERVMALKRYQKINHFPGMIEICRKDMLARNITRMMRLFPKEYYITPKSWCLPSEWAQLHDYLRGKKGNKYLIFKPEAGCQGKGIFITKNIKEVKPTERYICQEYIQKPILIDNYKFDLRIYVLITSCDPLRVFTYYEGLGRFCTREYQDPTGHNQEEVYMHLTNYAINKHSKDFVVDDMSGSKRRFVSVNSSLREAGYDVEQLWIDIEDVIIKTLISIHPILKHNYRSCFAHHTITSACFEILGFDILIDRKVRPLLLEVNHSPSFHTDAPMDKDIKEGLLYETLNLIDLGSCDKRKCQEEERKRVQERLFTKRPPKDRKEEETVLANYLEHLAIHEKKHMKGFKLIYPNGNEEKYAKYFEQSASLFGETAASRARQECAKNQRLELEAKQKQYDEFKQGPVKKPPAAPKAPKPESPVREKAETKNKPLFTLYDKYKKSVTPSVSSQPQILPEGERDSSRPLSIADDEELERLALMLQRDSLVRSTGIAEQLYSILDGVNSPPTNQRPPPPTHPLPINRPLAMLSNNLQYIPKMLPNIYTLDQEMNRALVTRERTLVDYFPKLNKKRPSNYRVNCDVSQNFAPDNSMDYRSNSSNRRNSFGMWPVKSQSDQNMCARLMKQDFLLTPHVVNTGNPSSYDTQDHLSDMGTGGKGSSSTQLQLVSQSAALSHRPDLNVIGKRHNIPSDNVKMNRTQRIREATNSIKVKQLVLQSQSQSNLLLP</sequence>
<dbReference type="GO" id="GO:0015631">
    <property type="term" value="F:tubulin binding"/>
    <property type="evidence" value="ECO:0007669"/>
    <property type="project" value="TreeGrafter"/>
</dbReference>
<dbReference type="GO" id="GO:0036064">
    <property type="term" value="C:ciliary basal body"/>
    <property type="evidence" value="ECO:0007669"/>
    <property type="project" value="TreeGrafter"/>
</dbReference>
<dbReference type="GO" id="GO:0070740">
    <property type="term" value="F:tubulin-glutamic acid ligase activity"/>
    <property type="evidence" value="ECO:0007669"/>
    <property type="project" value="TreeGrafter"/>
</dbReference>
<evidence type="ECO:0000256" key="4">
    <source>
        <dbReference type="SAM" id="MobiDB-lite"/>
    </source>
</evidence>
<dbReference type="GO" id="GO:0000226">
    <property type="term" value="P:microtubule cytoskeleton organization"/>
    <property type="evidence" value="ECO:0007669"/>
    <property type="project" value="TreeGrafter"/>
</dbReference>
<evidence type="ECO:0000313" key="5">
    <source>
        <dbReference type="EMBL" id="KAI6660494.1"/>
    </source>
</evidence>
<feature type="compositionally biased region" description="Basic and acidic residues" evidence="4">
    <location>
        <begin position="534"/>
        <end position="548"/>
    </location>
</feature>
<dbReference type="PANTHER" id="PTHR12241">
    <property type="entry name" value="TUBULIN POLYGLUTAMYLASE"/>
    <property type="match status" value="1"/>
</dbReference>
<evidence type="ECO:0000256" key="3">
    <source>
        <dbReference type="ARBA" id="ARBA00022840"/>
    </source>
</evidence>
<keyword evidence="2" id="KW-0547">Nucleotide-binding</keyword>
<gene>
    <name evidence="5" type="ORF">LOD99_14078</name>
</gene>